<dbReference type="PANTHER" id="PTHR30055:SF234">
    <property type="entry name" value="HTH-TYPE TRANSCRIPTIONAL REGULATOR BETI"/>
    <property type="match status" value="1"/>
</dbReference>
<dbReference type="InterPro" id="IPR050109">
    <property type="entry name" value="HTH-type_TetR-like_transc_reg"/>
</dbReference>
<dbReference type="AlphaFoldDB" id="A0A4P6JKS1"/>
<dbReference type="Pfam" id="PF13977">
    <property type="entry name" value="TetR_C_6"/>
    <property type="match status" value="1"/>
</dbReference>
<sequence length="203" mass="23030">MSPRPDVSEERKKQIMEAALAVFARLGFRSARMDDVAEQAGLSKGALYLYYKSKDAIIAALLKYIFMQEAGRLQALIETEQEGSVAEQVMALTHQLLQAMAWMPKMMPIAFEFYAIAGRNKEVRQFLKQYYHEYSDVLARLITRGIEQGEFRAVDARAAATTLVALFEGLALLFFVYQGDTQQWAAQIELATRLFLEGLEQRS</sequence>
<proteinExistence type="predicted"/>
<feature type="domain" description="HTH tetR-type" evidence="6">
    <location>
        <begin position="9"/>
        <end position="69"/>
    </location>
</feature>
<evidence type="ECO:0000256" key="2">
    <source>
        <dbReference type="ARBA" id="ARBA00023015"/>
    </source>
</evidence>
<dbReference type="InterPro" id="IPR001647">
    <property type="entry name" value="HTH_TetR"/>
</dbReference>
<keyword evidence="4" id="KW-0804">Transcription</keyword>
<gene>
    <name evidence="7" type="ORF">EPA93_06450</name>
</gene>
<name>A0A4P6JKS1_KTERU</name>
<dbReference type="Pfam" id="PF00440">
    <property type="entry name" value="TetR_N"/>
    <property type="match status" value="1"/>
</dbReference>
<keyword evidence="3 5" id="KW-0238">DNA-binding</keyword>
<dbReference type="InterPro" id="IPR009057">
    <property type="entry name" value="Homeodomain-like_sf"/>
</dbReference>
<dbReference type="EMBL" id="CP035758">
    <property type="protein sequence ID" value="QBD75663.1"/>
    <property type="molecule type" value="Genomic_DNA"/>
</dbReference>
<dbReference type="PANTHER" id="PTHR30055">
    <property type="entry name" value="HTH-TYPE TRANSCRIPTIONAL REGULATOR RUTR"/>
    <property type="match status" value="1"/>
</dbReference>
<evidence type="ECO:0000256" key="1">
    <source>
        <dbReference type="ARBA" id="ARBA00022491"/>
    </source>
</evidence>
<dbReference type="KEGG" id="kbs:EPA93_06450"/>
<evidence type="ECO:0000259" key="6">
    <source>
        <dbReference type="PROSITE" id="PS50977"/>
    </source>
</evidence>
<dbReference type="PROSITE" id="PS50977">
    <property type="entry name" value="HTH_TETR_2"/>
    <property type="match status" value="1"/>
</dbReference>
<dbReference type="GO" id="GO:0045892">
    <property type="term" value="P:negative regulation of DNA-templated transcription"/>
    <property type="evidence" value="ECO:0007669"/>
    <property type="project" value="UniProtKB-ARBA"/>
</dbReference>
<keyword evidence="8" id="KW-1185">Reference proteome</keyword>
<keyword evidence="2" id="KW-0805">Transcription regulation</keyword>
<feature type="DNA-binding region" description="H-T-H motif" evidence="5">
    <location>
        <begin position="32"/>
        <end position="51"/>
    </location>
</feature>
<protein>
    <submittedName>
        <fullName evidence="7">TetR/AcrR family transcriptional regulator</fullName>
    </submittedName>
</protein>
<accession>A0A4P6JKS1</accession>
<dbReference type="SUPFAM" id="SSF48498">
    <property type="entry name" value="Tetracyclin repressor-like, C-terminal domain"/>
    <property type="match status" value="1"/>
</dbReference>
<dbReference type="PRINTS" id="PR00455">
    <property type="entry name" value="HTHTETR"/>
</dbReference>
<evidence type="ECO:0000313" key="8">
    <source>
        <dbReference type="Proteomes" id="UP000290365"/>
    </source>
</evidence>
<dbReference type="GO" id="GO:0003700">
    <property type="term" value="F:DNA-binding transcription factor activity"/>
    <property type="evidence" value="ECO:0007669"/>
    <property type="project" value="TreeGrafter"/>
</dbReference>
<organism evidence="7 8">
    <name type="scientific">Ktedonosporobacter rubrisoli</name>
    <dbReference type="NCBI Taxonomy" id="2509675"/>
    <lineage>
        <taxon>Bacteria</taxon>
        <taxon>Bacillati</taxon>
        <taxon>Chloroflexota</taxon>
        <taxon>Ktedonobacteria</taxon>
        <taxon>Ktedonobacterales</taxon>
        <taxon>Ktedonosporobacteraceae</taxon>
        <taxon>Ktedonosporobacter</taxon>
    </lineage>
</organism>
<dbReference type="SUPFAM" id="SSF46689">
    <property type="entry name" value="Homeodomain-like"/>
    <property type="match status" value="1"/>
</dbReference>
<dbReference type="OrthoDB" id="9812484at2"/>
<reference evidence="7 8" key="1">
    <citation type="submission" date="2019-01" db="EMBL/GenBank/DDBJ databases">
        <title>Ktedonosporobacter rubrisoli SCAWS-G2.</title>
        <authorList>
            <person name="Huang Y."/>
            <person name="Yan B."/>
        </authorList>
    </citation>
    <scope>NUCLEOTIDE SEQUENCE [LARGE SCALE GENOMIC DNA]</scope>
    <source>
        <strain evidence="7 8">SCAWS-G2</strain>
    </source>
</reference>
<evidence type="ECO:0000256" key="3">
    <source>
        <dbReference type="ARBA" id="ARBA00023125"/>
    </source>
</evidence>
<dbReference type="InterPro" id="IPR039538">
    <property type="entry name" value="BetI_C"/>
</dbReference>
<dbReference type="RefSeq" id="WP_129886260.1">
    <property type="nucleotide sequence ID" value="NZ_CP035758.1"/>
</dbReference>
<dbReference type="Gene3D" id="1.10.10.60">
    <property type="entry name" value="Homeodomain-like"/>
    <property type="match status" value="1"/>
</dbReference>
<dbReference type="FunFam" id="1.10.10.60:FF:000141">
    <property type="entry name" value="TetR family transcriptional regulator"/>
    <property type="match status" value="1"/>
</dbReference>
<evidence type="ECO:0000313" key="7">
    <source>
        <dbReference type="EMBL" id="QBD75663.1"/>
    </source>
</evidence>
<dbReference type="Gene3D" id="1.10.357.10">
    <property type="entry name" value="Tetracycline Repressor, domain 2"/>
    <property type="match status" value="1"/>
</dbReference>
<dbReference type="Proteomes" id="UP000290365">
    <property type="component" value="Chromosome"/>
</dbReference>
<dbReference type="InterPro" id="IPR036271">
    <property type="entry name" value="Tet_transcr_reg_TetR-rel_C_sf"/>
</dbReference>
<evidence type="ECO:0000256" key="4">
    <source>
        <dbReference type="ARBA" id="ARBA00023163"/>
    </source>
</evidence>
<dbReference type="GO" id="GO:0000976">
    <property type="term" value="F:transcription cis-regulatory region binding"/>
    <property type="evidence" value="ECO:0007669"/>
    <property type="project" value="TreeGrafter"/>
</dbReference>
<keyword evidence="1" id="KW-0678">Repressor</keyword>
<evidence type="ECO:0000256" key="5">
    <source>
        <dbReference type="PROSITE-ProRule" id="PRU00335"/>
    </source>
</evidence>